<evidence type="ECO:0000256" key="1">
    <source>
        <dbReference type="SAM" id="MobiDB-lite"/>
    </source>
</evidence>
<dbReference type="AlphaFoldDB" id="A0A6P8GHJ4"/>
<dbReference type="GO" id="GO:0070374">
    <property type="term" value="P:positive regulation of ERK1 and ERK2 cascade"/>
    <property type="evidence" value="ECO:0007669"/>
    <property type="project" value="TreeGrafter"/>
</dbReference>
<evidence type="ECO:0000313" key="6">
    <source>
        <dbReference type="RefSeq" id="XP_031434375.1"/>
    </source>
</evidence>
<reference evidence="6" key="1">
    <citation type="submission" date="2025-08" db="UniProtKB">
        <authorList>
            <consortium name="RefSeq"/>
        </authorList>
    </citation>
    <scope>IDENTIFICATION</scope>
</reference>
<name>A0A6P8GHJ4_CLUHA</name>
<dbReference type="InterPro" id="IPR013783">
    <property type="entry name" value="Ig-like_fold"/>
</dbReference>
<evidence type="ECO:0000256" key="2">
    <source>
        <dbReference type="SAM" id="Phobius"/>
    </source>
</evidence>
<organism evidence="5 6">
    <name type="scientific">Clupea harengus</name>
    <name type="common">Atlantic herring</name>
    <dbReference type="NCBI Taxonomy" id="7950"/>
    <lineage>
        <taxon>Eukaryota</taxon>
        <taxon>Metazoa</taxon>
        <taxon>Chordata</taxon>
        <taxon>Craniata</taxon>
        <taxon>Vertebrata</taxon>
        <taxon>Euteleostomi</taxon>
        <taxon>Actinopterygii</taxon>
        <taxon>Neopterygii</taxon>
        <taxon>Teleostei</taxon>
        <taxon>Clupei</taxon>
        <taxon>Clupeiformes</taxon>
        <taxon>Clupeoidei</taxon>
        <taxon>Clupeidae</taxon>
        <taxon>Clupea</taxon>
    </lineage>
</organism>
<dbReference type="GeneID" id="116223088"/>
<keyword evidence="2" id="KW-0812">Transmembrane</keyword>
<dbReference type="PANTHER" id="PTHR11422:SF5">
    <property type="entry name" value="DIVERSE IMMUNOGLOBULIN DOMAIN-CONTAINING PROTEIN 1.1 ISOFORM X1-RELATED"/>
    <property type="match status" value="1"/>
</dbReference>
<sequence>MASIPCALIVLLIFLSQDHMGVQGETPTVFSSVGRDATLPCRNVVYPDCSSTTWLYLRFKAAVELFVYGKINPAVATHRAKRLSLVSDCSLYITDVTTEDAGLYICQQYLRKGGPQHGEDADVYLSVLQGVIPTTSSTSVLKSSPRIKTVTTASSNSGPSASGASSDCYSSSHSSVVHVAVRVATTISLFVAVIIVAVIYRMRSGDPQGKPNTSAHSVYSAAASQSL</sequence>
<feature type="transmembrane region" description="Helical" evidence="2">
    <location>
        <begin position="179"/>
        <end position="200"/>
    </location>
</feature>
<dbReference type="GO" id="GO:0009897">
    <property type="term" value="C:external side of plasma membrane"/>
    <property type="evidence" value="ECO:0007669"/>
    <property type="project" value="TreeGrafter"/>
</dbReference>
<dbReference type="InterPro" id="IPR003599">
    <property type="entry name" value="Ig_sub"/>
</dbReference>
<dbReference type="GO" id="GO:0035723">
    <property type="term" value="P:interleukin-15-mediated signaling pathway"/>
    <property type="evidence" value="ECO:0007669"/>
    <property type="project" value="TreeGrafter"/>
</dbReference>
<feature type="compositionally biased region" description="Polar residues" evidence="1">
    <location>
        <begin position="210"/>
        <end position="227"/>
    </location>
</feature>
<protein>
    <submittedName>
        <fullName evidence="6">Uncharacterized protein LOC116223088</fullName>
    </submittedName>
</protein>
<evidence type="ECO:0000313" key="5">
    <source>
        <dbReference type="Proteomes" id="UP000515152"/>
    </source>
</evidence>
<feature type="region of interest" description="Disordered" evidence="1">
    <location>
        <begin position="206"/>
        <end position="227"/>
    </location>
</feature>
<gene>
    <name evidence="6" type="primary">LOC116223088</name>
</gene>
<dbReference type="InterPro" id="IPR007110">
    <property type="entry name" value="Ig-like_dom"/>
</dbReference>
<feature type="signal peptide" evidence="3">
    <location>
        <begin position="1"/>
        <end position="24"/>
    </location>
</feature>
<evidence type="ECO:0000256" key="3">
    <source>
        <dbReference type="SAM" id="SignalP"/>
    </source>
</evidence>
<dbReference type="SUPFAM" id="SSF48726">
    <property type="entry name" value="Immunoglobulin"/>
    <property type="match status" value="1"/>
</dbReference>
<dbReference type="Gene3D" id="2.60.40.10">
    <property type="entry name" value="Immunoglobulins"/>
    <property type="match status" value="1"/>
</dbReference>
<dbReference type="PANTHER" id="PTHR11422">
    <property type="entry name" value="T-CELL SURFACE GLYCOPROTEIN CD4"/>
    <property type="match status" value="1"/>
</dbReference>
<evidence type="ECO:0000259" key="4">
    <source>
        <dbReference type="PROSITE" id="PS50835"/>
    </source>
</evidence>
<dbReference type="GO" id="GO:0045121">
    <property type="term" value="C:membrane raft"/>
    <property type="evidence" value="ECO:0007669"/>
    <property type="project" value="TreeGrafter"/>
</dbReference>
<dbReference type="Pfam" id="PF07686">
    <property type="entry name" value="V-set"/>
    <property type="match status" value="1"/>
</dbReference>
<dbReference type="SMART" id="SM00409">
    <property type="entry name" value="IG"/>
    <property type="match status" value="1"/>
</dbReference>
<dbReference type="InterPro" id="IPR036179">
    <property type="entry name" value="Ig-like_dom_sf"/>
</dbReference>
<dbReference type="GO" id="GO:1990782">
    <property type="term" value="F:protein tyrosine kinase binding"/>
    <property type="evidence" value="ECO:0007669"/>
    <property type="project" value="TreeGrafter"/>
</dbReference>
<dbReference type="KEGG" id="char:116223088"/>
<feature type="chain" id="PRO_5028249570" evidence="3">
    <location>
        <begin position="25"/>
        <end position="227"/>
    </location>
</feature>
<dbReference type="RefSeq" id="XP_031434375.1">
    <property type="nucleotide sequence ID" value="XM_031578515.2"/>
</dbReference>
<keyword evidence="5" id="KW-1185">Reference proteome</keyword>
<proteinExistence type="predicted"/>
<accession>A0A6P8GHJ4</accession>
<dbReference type="OrthoDB" id="8869347at2759"/>
<feature type="domain" description="Ig-like" evidence="4">
    <location>
        <begin position="5"/>
        <end position="107"/>
    </location>
</feature>
<keyword evidence="2" id="KW-1133">Transmembrane helix</keyword>
<dbReference type="PROSITE" id="PS50835">
    <property type="entry name" value="IG_LIKE"/>
    <property type="match status" value="1"/>
</dbReference>
<keyword evidence="3" id="KW-0732">Signal</keyword>
<dbReference type="InterPro" id="IPR013106">
    <property type="entry name" value="Ig_V-set"/>
</dbReference>
<dbReference type="Proteomes" id="UP000515152">
    <property type="component" value="Chromosome 2"/>
</dbReference>
<dbReference type="GO" id="GO:0042110">
    <property type="term" value="P:T cell activation"/>
    <property type="evidence" value="ECO:0007669"/>
    <property type="project" value="TreeGrafter"/>
</dbReference>
<keyword evidence="2" id="KW-0472">Membrane</keyword>
<dbReference type="GO" id="GO:0042289">
    <property type="term" value="F:MHC class II protein binding"/>
    <property type="evidence" value="ECO:0007669"/>
    <property type="project" value="TreeGrafter"/>
</dbReference>